<keyword evidence="2 3" id="KW-0501">Molybdenum cofactor biosynthesis</keyword>
<dbReference type="OrthoDB" id="3197277at2"/>
<dbReference type="Gene3D" id="3.10.20.10">
    <property type="match status" value="1"/>
</dbReference>
<evidence type="ECO:0000313" key="4">
    <source>
        <dbReference type="EMBL" id="TLU65709.1"/>
    </source>
</evidence>
<name>A0A5R9IM95_9GAMM</name>
<dbReference type="InterPro" id="IPR016193">
    <property type="entry name" value="Cytidine_deaminase-like"/>
</dbReference>
<gene>
    <name evidence="3 4" type="primary">fdhD</name>
    <name evidence="4" type="ORF">FE810_07225</name>
</gene>
<evidence type="ECO:0000256" key="2">
    <source>
        <dbReference type="ARBA" id="ARBA00023150"/>
    </source>
</evidence>
<dbReference type="GO" id="GO:0097163">
    <property type="term" value="F:sulfur carrier activity"/>
    <property type="evidence" value="ECO:0007669"/>
    <property type="project" value="UniProtKB-UniRule"/>
</dbReference>
<evidence type="ECO:0000256" key="3">
    <source>
        <dbReference type="HAMAP-Rule" id="MF_00187"/>
    </source>
</evidence>
<keyword evidence="5" id="KW-1185">Reference proteome</keyword>
<feature type="active site" description="Cysteine persulfide intermediate" evidence="3">
    <location>
        <position position="144"/>
    </location>
</feature>
<comment type="function">
    <text evidence="3">Required for formate dehydrogenase (FDH) activity. Acts as a sulfur carrier protein that transfers sulfur from IscS to the molybdenum cofactor prior to its insertion into FDH.</text>
</comment>
<dbReference type="EMBL" id="VCBC01000006">
    <property type="protein sequence ID" value="TLU65709.1"/>
    <property type="molecule type" value="Genomic_DNA"/>
</dbReference>
<protein>
    <recommendedName>
        <fullName evidence="3">Sulfur carrier protein FdhD</fullName>
    </recommendedName>
</protein>
<dbReference type="GO" id="GO:0006777">
    <property type="term" value="P:Mo-molybdopterin cofactor biosynthetic process"/>
    <property type="evidence" value="ECO:0007669"/>
    <property type="project" value="UniProtKB-UniRule"/>
</dbReference>
<comment type="similarity">
    <text evidence="3">Belongs to the FdhD family.</text>
</comment>
<dbReference type="PIRSF" id="PIRSF015626">
    <property type="entry name" value="FdhD"/>
    <property type="match status" value="1"/>
</dbReference>
<accession>A0A5R9IM95</accession>
<reference evidence="4 5" key="1">
    <citation type="submission" date="2019-05" db="EMBL/GenBank/DDBJ databases">
        <title>Genome sequences of Thalassotalea litorea 1K03283.</title>
        <authorList>
            <person name="Zhang D."/>
        </authorList>
    </citation>
    <scope>NUCLEOTIDE SEQUENCE [LARGE SCALE GENOMIC DNA]</scope>
    <source>
        <strain evidence="4 5">MCCC 1K03283</strain>
    </source>
</reference>
<dbReference type="GO" id="GO:0016783">
    <property type="term" value="F:sulfurtransferase activity"/>
    <property type="evidence" value="ECO:0007669"/>
    <property type="project" value="InterPro"/>
</dbReference>
<dbReference type="SUPFAM" id="SSF53927">
    <property type="entry name" value="Cytidine deaminase-like"/>
    <property type="match status" value="1"/>
</dbReference>
<dbReference type="GO" id="GO:0005737">
    <property type="term" value="C:cytoplasm"/>
    <property type="evidence" value="ECO:0007669"/>
    <property type="project" value="UniProtKB-SubCell"/>
</dbReference>
<dbReference type="Gene3D" id="3.40.140.10">
    <property type="entry name" value="Cytidine Deaminase, domain 2"/>
    <property type="match status" value="1"/>
</dbReference>
<sequence>MFLRVRTTIFWELTISDKLTGSPHLQGCQKSRVPGTVATVVTTRESGVAEASLTSNADVVVEEAPVAVVYNGLTHAVMMLTPVELDHFALGFSLTEGIIDSVSDVFGIDQVTQENGLELKLEINSRQFNRLKQRRRMLKGVSGCGLCGKESLDLISPHRTRLAVSSMPRSEVIATSLKHFTDAQLMNQQCGSVHGCGFFDNSGALIHVSEDVGRHNALDKLIGYLIKHNINLNQGFVLASSRASFEMVQKCQLLGIATLVTVSAATSMAVALAQSSNMNLIGFARDERNVVYHQASM</sequence>
<comment type="caution">
    <text evidence="4">The sequence shown here is derived from an EMBL/GenBank/DDBJ whole genome shotgun (WGS) entry which is preliminary data.</text>
</comment>
<keyword evidence="4" id="KW-0808">Transferase</keyword>
<dbReference type="Pfam" id="PF02634">
    <property type="entry name" value="FdhD-NarQ"/>
    <property type="match status" value="1"/>
</dbReference>
<feature type="binding site" evidence="3">
    <location>
        <begin position="283"/>
        <end position="288"/>
    </location>
    <ligand>
        <name>Mo-bis(molybdopterin guanine dinucleotide)</name>
        <dbReference type="ChEBI" id="CHEBI:60539"/>
    </ligand>
</feature>
<keyword evidence="1 3" id="KW-0963">Cytoplasm</keyword>
<dbReference type="PANTHER" id="PTHR30592">
    <property type="entry name" value="FORMATE DEHYDROGENASE"/>
    <property type="match status" value="1"/>
</dbReference>
<evidence type="ECO:0000256" key="1">
    <source>
        <dbReference type="ARBA" id="ARBA00022490"/>
    </source>
</evidence>
<comment type="subcellular location">
    <subcellularLocation>
        <location evidence="3">Cytoplasm</location>
    </subcellularLocation>
</comment>
<proteinExistence type="inferred from homology"/>
<dbReference type="PANTHER" id="PTHR30592:SF1">
    <property type="entry name" value="SULFUR CARRIER PROTEIN FDHD"/>
    <property type="match status" value="1"/>
</dbReference>
<evidence type="ECO:0000313" key="5">
    <source>
        <dbReference type="Proteomes" id="UP000307790"/>
    </source>
</evidence>
<dbReference type="NCBIfam" id="TIGR00129">
    <property type="entry name" value="fdhD_narQ"/>
    <property type="match status" value="1"/>
</dbReference>
<dbReference type="Proteomes" id="UP000307790">
    <property type="component" value="Unassembled WGS sequence"/>
</dbReference>
<dbReference type="HAMAP" id="MF_00187">
    <property type="entry name" value="FdhD"/>
    <property type="match status" value="1"/>
</dbReference>
<dbReference type="AlphaFoldDB" id="A0A5R9IM95"/>
<organism evidence="4 5">
    <name type="scientific">Thalassotalea litorea</name>
    <dbReference type="NCBI Taxonomy" id="2020715"/>
    <lineage>
        <taxon>Bacteria</taxon>
        <taxon>Pseudomonadati</taxon>
        <taxon>Pseudomonadota</taxon>
        <taxon>Gammaproteobacteria</taxon>
        <taxon>Alteromonadales</taxon>
        <taxon>Colwelliaceae</taxon>
        <taxon>Thalassotalea</taxon>
    </lineage>
</organism>
<dbReference type="InterPro" id="IPR003786">
    <property type="entry name" value="FdhD"/>
</dbReference>